<reference evidence="1" key="2">
    <citation type="journal article" date="2007" name="Science">
        <title>Draft genome sequence of the sexually transmitted pathogen Trichomonas vaginalis.</title>
        <authorList>
            <person name="Carlton J.M."/>
            <person name="Hirt R.P."/>
            <person name="Silva J.C."/>
            <person name="Delcher A.L."/>
            <person name="Schatz M."/>
            <person name="Zhao Q."/>
            <person name="Wortman J.R."/>
            <person name="Bidwell S.L."/>
            <person name="Alsmark U.C.M."/>
            <person name="Besteiro S."/>
            <person name="Sicheritz-Ponten T."/>
            <person name="Noel C.J."/>
            <person name="Dacks J.B."/>
            <person name="Foster P.G."/>
            <person name="Simillion C."/>
            <person name="Van de Peer Y."/>
            <person name="Miranda-Saavedra D."/>
            <person name="Barton G.J."/>
            <person name="Westrop G.D."/>
            <person name="Mueller S."/>
            <person name="Dessi D."/>
            <person name="Fiori P.L."/>
            <person name="Ren Q."/>
            <person name="Paulsen I."/>
            <person name="Zhang H."/>
            <person name="Bastida-Corcuera F.D."/>
            <person name="Simoes-Barbosa A."/>
            <person name="Brown M.T."/>
            <person name="Hayes R.D."/>
            <person name="Mukherjee M."/>
            <person name="Okumura C.Y."/>
            <person name="Schneider R."/>
            <person name="Smith A.J."/>
            <person name="Vanacova S."/>
            <person name="Villalvazo M."/>
            <person name="Haas B.J."/>
            <person name="Pertea M."/>
            <person name="Feldblyum T.V."/>
            <person name="Utterback T.R."/>
            <person name="Shu C.L."/>
            <person name="Osoegawa K."/>
            <person name="de Jong P.J."/>
            <person name="Hrdy I."/>
            <person name="Horvathova L."/>
            <person name="Zubacova Z."/>
            <person name="Dolezal P."/>
            <person name="Malik S.B."/>
            <person name="Logsdon J.M. Jr."/>
            <person name="Henze K."/>
            <person name="Gupta A."/>
            <person name="Wang C.C."/>
            <person name="Dunne R.L."/>
            <person name="Upcroft J.A."/>
            <person name="Upcroft P."/>
            <person name="White O."/>
            <person name="Salzberg S.L."/>
            <person name="Tang P."/>
            <person name="Chiu C.-H."/>
            <person name="Lee Y.-S."/>
            <person name="Embley T.M."/>
            <person name="Coombs G.H."/>
            <person name="Mottram J.C."/>
            <person name="Tachezy J."/>
            <person name="Fraser-Liggett C.M."/>
            <person name="Johnson P.J."/>
        </authorList>
    </citation>
    <scope>NUCLEOTIDE SEQUENCE [LARGE SCALE GENOMIC DNA]</scope>
    <source>
        <strain evidence="1">G3</strain>
    </source>
</reference>
<dbReference type="EMBL" id="DS113873">
    <property type="protein sequence ID" value="EAX94163.1"/>
    <property type="molecule type" value="Genomic_DNA"/>
</dbReference>
<proteinExistence type="predicted"/>
<name>A2FLS1_TRIV3</name>
<dbReference type="InParanoid" id="A2FLS1"/>
<evidence type="ECO:0000313" key="1">
    <source>
        <dbReference type="EMBL" id="EAX94163.1"/>
    </source>
</evidence>
<protein>
    <submittedName>
        <fullName evidence="1">Uncharacterized protein</fullName>
    </submittedName>
</protein>
<sequence length="398" mass="44522">MHLESNINYPHSRITATENKLYKNYLIESTITQSHEGSGPIDHKYAENIVRNVNISNSNSSFVNAVYVISGNTDLDAIVSFSTFVKNIANSLRCLLNYENGIRINRCSIISNECSLTTKDFNGVISASPNVKLSVTDCIILNNKGYALFCARKDGSITVSSCFIPSNTYKSYTQSVRGNANFDISTTGSFNIKNSHFSTALCYADFLFCSLTQITTDKTKYKIRQDTTITGTVSFDQNKEESFTLEIWIDNYPSTKLSRSSGSSTYQYSINIPSGLSIGNHKIYSKFSDENTLRSNIVSAEFQYLNAFSLNLNDLEKTDYNKTIDKYIKVQGSGVYSEEFSIKCSIGGILSTFNGIPNKNPETYTFDFSGTCLIPDSIAEEKKIFSYSLGNYKSWRKH</sequence>
<accession>A2FLS1</accession>
<organism evidence="1 2">
    <name type="scientific">Trichomonas vaginalis (strain ATCC PRA-98 / G3)</name>
    <dbReference type="NCBI Taxonomy" id="412133"/>
    <lineage>
        <taxon>Eukaryota</taxon>
        <taxon>Metamonada</taxon>
        <taxon>Parabasalia</taxon>
        <taxon>Trichomonadida</taxon>
        <taxon>Trichomonadidae</taxon>
        <taxon>Trichomonas</taxon>
    </lineage>
</organism>
<dbReference type="KEGG" id="tva:4751891"/>
<evidence type="ECO:0000313" key="2">
    <source>
        <dbReference type="Proteomes" id="UP000001542"/>
    </source>
</evidence>
<reference evidence="1" key="1">
    <citation type="submission" date="2006-10" db="EMBL/GenBank/DDBJ databases">
        <authorList>
            <person name="Amadeo P."/>
            <person name="Zhao Q."/>
            <person name="Wortman J."/>
            <person name="Fraser-Liggett C."/>
            <person name="Carlton J."/>
        </authorList>
    </citation>
    <scope>NUCLEOTIDE SEQUENCE</scope>
    <source>
        <strain evidence="1">G3</strain>
    </source>
</reference>
<keyword evidence="2" id="KW-1185">Reference proteome</keyword>
<dbReference type="VEuPathDB" id="TrichDB:TVAG_105820"/>
<dbReference type="VEuPathDB" id="TrichDB:TVAGG3_0515260"/>
<gene>
    <name evidence="1" type="ORF">TVAG_105820</name>
</gene>
<dbReference type="AlphaFoldDB" id="A2FLS1"/>
<dbReference type="RefSeq" id="XP_001307093.1">
    <property type="nucleotide sequence ID" value="XM_001307092.1"/>
</dbReference>
<dbReference type="Proteomes" id="UP000001542">
    <property type="component" value="Unassembled WGS sequence"/>
</dbReference>